<keyword evidence="1" id="KW-0732">Signal</keyword>
<evidence type="ECO:0000259" key="4">
    <source>
        <dbReference type="PROSITE" id="PS51841"/>
    </source>
</evidence>
<dbReference type="InterPro" id="IPR001279">
    <property type="entry name" value="Metallo-B-lactamas"/>
</dbReference>
<dbReference type="Pfam" id="PF00753">
    <property type="entry name" value="Lactamase_B"/>
    <property type="match status" value="1"/>
</dbReference>
<protein>
    <recommendedName>
        <fullName evidence="7">MBL fold metallo-hydrolase</fullName>
    </recommendedName>
</protein>
<organism evidence="5 6">
    <name type="scientific">Pseudoneobacillus rhizosphaerae</name>
    <dbReference type="NCBI Taxonomy" id="2880968"/>
    <lineage>
        <taxon>Bacteria</taxon>
        <taxon>Bacillati</taxon>
        <taxon>Bacillota</taxon>
        <taxon>Bacilli</taxon>
        <taxon>Bacillales</taxon>
        <taxon>Bacillaceae</taxon>
        <taxon>Pseudoneobacillus</taxon>
    </lineage>
</organism>
<reference evidence="5" key="1">
    <citation type="submission" date="2021-10" db="EMBL/GenBank/DDBJ databases">
        <authorList>
            <person name="Criscuolo A."/>
        </authorList>
    </citation>
    <scope>NUCLEOTIDE SEQUENCE</scope>
    <source>
        <strain evidence="5">CIP111885</strain>
    </source>
</reference>
<sequence>MKNKVYLLLITLIIGINLPAQPTLAKVFSDVTQYENEVGFLTGREIIKGYNNQFRPLDPIKRIQAVQMILREKQVALTGAPNPGLSDMKPGEYGYEEVAKAIEMGFIGGKTDPKTGKKYFDPYGTLTRAQMSKVLSIAYGLSGVYPGDFKDVPKGNWAHGYVEALAKNNITTGYPGNLFKPNQPLTRQHFAVFMARMLNDEFKPLPDFQVHFLDVGQGDSILVLFPDGKNMLVDGGKREMGDTVVKYLKEQGVNSIDLVVSTHPDADHLGGLIDVLEKMPVKAILDSGKTHTTIVYSDYLRLIKEKGIGVSIAKEGQVLNLDKRVKVEVLNSGDINEDLNEASIVLKLSMGTIDFLLTGDAGTKEETHMYQTYNVEAEILKAGHHGSNTSTSALFLDEVKPKVAILSYGLNNSYGHPHKEVVDRLLQWGTTIFSTAQSGTILVKTNGKTYDVLASPWEYAEKANEGNKPEPTPKPTPSPSMETGNLKITALDFEKEIAFIKNMGTNDVKMTGWKLVSVNGNQTFNFPDGFVLKAGQTVLITSGPNAAEKLPSKLFWTEKNIWNNSGDSAKLYDPFGKLIHAK</sequence>
<dbReference type="InterPro" id="IPR001119">
    <property type="entry name" value="SLH_dom"/>
</dbReference>
<dbReference type="AlphaFoldDB" id="A0A9C7G6N4"/>
<dbReference type="SUPFAM" id="SSF74853">
    <property type="entry name" value="Lamin A/C globular tail domain"/>
    <property type="match status" value="1"/>
</dbReference>
<dbReference type="RefSeq" id="WP_230495341.1">
    <property type="nucleotide sequence ID" value="NZ_CAKJTG010000004.1"/>
</dbReference>
<dbReference type="PROSITE" id="PS51841">
    <property type="entry name" value="LTD"/>
    <property type="match status" value="1"/>
</dbReference>
<dbReference type="Gene3D" id="3.60.15.10">
    <property type="entry name" value="Ribonuclease Z/Hydroxyacylglutathione hydrolase-like"/>
    <property type="match status" value="1"/>
</dbReference>
<evidence type="ECO:0000256" key="2">
    <source>
        <dbReference type="SAM" id="MobiDB-lite"/>
    </source>
</evidence>
<comment type="caution">
    <text evidence="5">The sequence shown here is derived from an EMBL/GenBank/DDBJ whole genome shotgun (WGS) entry which is preliminary data.</text>
</comment>
<dbReference type="Pfam" id="PF00932">
    <property type="entry name" value="LTD"/>
    <property type="match status" value="1"/>
</dbReference>
<dbReference type="SMART" id="SM00849">
    <property type="entry name" value="Lactamase_B"/>
    <property type="match status" value="1"/>
</dbReference>
<dbReference type="InterPro" id="IPR036866">
    <property type="entry name" value="RibonucZ/Hydroxyglut_hydro"/>
</dbReference>
<dbReference type="Pfam" id="PF00395">
    <property type="entry name" value="SLH"/>
    <property type="match status" value="2"/>
</dbReference>
<dbReference type="InterPro" id="IPR052159">
    <property type="entry name" value="Competence_DNA_uptake"/>
</dbReference>
<gene>
    <name evidence="5" type="ORF">NEOCIP111885_00746</name>
</gene>
<dbReference type="PANTHER" id="PTHR30619:SF7">
    <property type="entry name" value="BETA-LACTAMASE DOMAIN PROTEIN"/>
    <property type="match status" value="1"/>
</dbReference>
<dbReference type="CDD" id="cd07731">
    <property type="entry name" value="ComA-like_MBL-fold"/>
    <property type="match status" value="1"/>
</dbReference>
<dbReference type="PROSITE" id="PS51272">
    <property type="entry name" value="SLH"/>
    <property type="match status" value="2"/>
</dbReference>
<evidence type="ECO:0000259" key="3">
    <source>
        <dbReference type="PROSITE" id="PS51272"/>
    </source>
</evidence>
<dbReference type="Gene3D" id="2.60.40.1260">
    <property type="entry name" value="Lamin Tail domain"/>
    <property type="match status" value="1"/>
</dbReference>
<evidence type="ECO:0000313" key="5">
    <source>
        <dbReference type="EMBL" id="CAG9607056.1"/>
    </source>
</evidence>
<evidence type="ECO:0000313" key="6">
    <source>
        <dbReference type="Proteomes" id="UP000789845"/>
    </source>
</evidence>
<feature type="domain" description="SLH" evidence="3">
    <location>
        <begin position="81"/>
        <end position="144"/>
    </location>
</feature>
<dbReference type="Proteomes" id="UP000789845">
    <property type="component" value="Unassembled WGS sequence"/>
</dbReference>
<feature type="domain" description="SLH" evidence="3">
    <location>
        <begin position="145"/>
        <end position="208"/>
    </location>
</feature>
<proteinExistence type="predicted"/>
<dbReference type="InterPro" id="IPR035681">
    <property type="entry name" value="ComA-like_MBL"/>
</dbReference>
<evidence type="ECO:0008006" key="7">
    <source>
        <dbReference type="Google" id="ProtNLM"/>
    </source>
</evidence>
<name>A0A9C7G6N4_9BACI</name>
<dbReference type="EMBL" id="CAKJTG010000004">
    <property type="protein sequence ID" value="CAG9607056.1"/>
    <property type="molecule type" value="Genomic_DNA"/>
</dbReference>
<dbReference type="PANTHER" id="PTHR30619">
    <property type="entry name" value="DNA INTERNALIZATION/COMPETENCE PROTEIN COMEC/REC2"/>
    <property type="match status" value="1"/>
</dbReference>
<evidence type="ECO:0000256" key="1">
    <source>
        <dbReference type="ARBA" id="ARBA00022729"/>
    </source>
</evidence>
<dbReference type="SUPFAM" id="SSF56281">
    <property type="entry name" value="Metallo-hydrolase/oxidoreductase"/>
    <property type="match status" value="1"/>
</dbReference>
<keyword evidence="6" id="KW-1185">Reference proteome</keyword>
<feature type="domain" description="LTD" evidence="4">
    <location>
        <begin position="469"/>
        <end position="582"/>
    </location>
</feature>
<dbReference type="InterPro" id="IPR036415">
    <property type="entry name" value="Lamin_tail_dom_sf"/>
</dbReference>
<feature type="region of interest" description="Disordered" evidence="2">
    <location>
        <begin position="462"/>
        <end position="484"/>
    </location>
</feature>
<accession>A0A9C7G6N4</accession>
<dbReference type="InterPro" id="IPR001322">
    <property type="entry name" value="Lamin_tail_dom"/>
</dbReference>